<keyword evidence="3" id="KW-1185">Reference proteome</keyword>
<dbReference type="AlphaFoldDB" id="A0A3G9JT01"/>
<dbReference type="Proteomes" id="UP000268059">
    <property type="component" value="Chromosome"/>
</dbReference>
<reference evidence="2 3" key="1">
    <citation type="submission" date="2018-11" db="EMBL/GenBank/DDBJ databases">
        <title>Novel Erysipelotrichaceae bacterium isolated from small intestine of a swine.</title>
        <authorList>
            <person name="Kim J.S."/>
            <person name="Choe H."/>
            <person name="Lee Y.R."/>
            <person name="Kim K.M."/>
            <person name="Park D.S."/>
        </authorList>
    </citation>
    <scope>NUCLEOTIDE SEQUENCE [LARGE SCALE GENOMIC DNA]</scope>
    <source>
        <strain evidence="2 3">SG0102</strain>
    </source>
</reference>
<dbReference type="KEGG" id="ebm:SG0102_12130"/>
<dbReference type="OrthoDB" id="257964at2"/>
<gene>
    <name evidence="2" type="ORF">SG0102_12130</name>
</gene>
<dbReference type="InterPro" id="IPR017647">
    <property type="entry name" value="Dnd_assoc_3"/>
</dbReference>
<dbReference type="EMBL" id="AP019309">
    <property type="protein sequence ID" value="BBH26279.1"/>
    <property type="molecule type" value="Genomic_DNA"/>
</dbReference>
<feature type="coiled-coil region" evidence="1">
    <location>
        <begin position="6"/>
        <end position="58"/>
    </location>
</feature>
<dbReference type="REBASE" id="278693">
    <property type="entry name" value="Eba102DptFP"/>
</dbReference>
<evidence type="ECO:0000256" key="1">
    <source>
        <dbReference type="SAM" id="Coils"/>
    </source>
</evidence>
<name>A0A3G9JT01_9FIRM</name>
<protein>
    <recommendedName>
        <fullName evidence="4">DNA phosphorothioation-dependent restriction protein DptF</fullName>
    </recommendedName>
</protein>
<dbReference type="InParanoid" id="A0A3G9JT01"/>
<dbReference type="RefSeq" id="WP_125119170.1">
    <property type="nucleotide sequence ID" value="NZ_AP019309.1"/>
</dbReference>
<dbReference type="NCBIfam" id="TIGR03238">
    <property type="entry name" value="dnd_assoc_3"/>
    <property type="match status" value="1"/>
</dbReference>
<proteinExistence type="predicted"/>
<evidence type="ECO:0000313" key="3">
    <source>
        <dbReference type="Proteomes" id="UP000268059"/>
    </source>
</evidence>
<keyword evidence="1" id="KW-0175">Coiled coil</keyword>
<organism evidence="2 3">
    <name type="scientific">Intestinibaculum porci</name>
    <dbReference type="NCBI Taxonomy" id="2487118"/>
    <lineage>
        <taxon>Bacteria</taxon>
        <taxon>Bacillati</taxon>
        <taxon>Bacillota</taxon>
        <taxon>Erysipelotrichia</taxon>
        <taxon>Erysipelotrichales</taxon>
        <taxon>Erysipelotrichaceae</taxon>
        <taxon>Intestinibaculum</taxon>
    </lineage>
</organism>
<evidence type="ECO:0008006" key="4">
    <source>
        <dbReference type="Google" id="ProtNLM"/>
    </source>
</evidence>
<sequence>MKCELIDQLSKLRKQSVEAVDNATDENIDDFKKYIHVKRNVEDELRELLKKVNSKNQKSLVLLCGSAGDGKSHLIYYFNSIDREHLLDGYEKYNDATESSAPEKTAMETLAVRLQAFDDDHLEDGVNTKMIIAINLGTLNKFIDSEEGKKFSKLREYVESESILTNSTKKAEYKENGFFQHVSFADFQLFSLTSSGVDTTFLQNIFHKVFSEEAENPFYMASRECKKCPLNSFCVVNHNYQFMKRTNVQKSVINRLLEVVLKDKMIISTRDVFNLIFDSVVPPAFSPLNLSNNDIKDKDKMKNYINGTTPMLLSEVKDISPLMNQIQAHSVLKKRSQKIDNQIIEFHVTNNIEKYFNDVTQNTPYHEVTNLMQLNNFGNDVEAKKCVFQFIENITGMLSNTDLSQDFKEFINCIYLSTNQKYENELESFYTDAQKAIECWEGSFGENTICIDDSNKDYWLLESLELNQNPKENSEEKHDLDRFKPYINISFTPGEHEEASETVSIDYLLFKLIRNIGKGYRPTVKDKNYHAEFAGFVKKLSDQGKQNKQVMIRKKGNKDLKYIFKVKPGNKFEFKVEK</sequence>
<evidence type="ECO:0000313" key="2">
    <source>
        <dbReference type="EMBL" id="BBH26279.1"/>
    </source>
</evidence>
<accession>A0A3G9JT01</accession>